<dbReference type="InterPro" id="IPR001227">
    <property type="entry name" value="Ac_transferase_dom_sf"/>
</dbReference>
<dbReference type="InterPro" id="IPR016035">
    <property type="entry name" value="Acyl_Trfase/lysoPLipase"/>
</dbReference>
<evidence type="ECO:0000256" key="4">
    <source>
        <dbReference type="ARBA" id="ARBA00048462"/>
    </source>
</evidence>
<evidence type="ECO:0000256" key="1">
    <source>
        <dbReference type="ARBA" id="ARBA00013258"/>
    </source>
</evidence>
<name>A0ABT5U1N4_9MICO</name>
<protein>
    <recommendedName>
        <fullName evidence="1">[acyl-carrier-protein] S-malonyltransferase</fullName>
        <ecNumber evidence="1">2.3.1.39</ecNumber>
    </recommendedName>
</protein>
<organism evidence="6 7">
    <name type="scientific">Georgenia halotolerans</name>
    <dbReference type="NCBI Taxonomy" id="3028317"/>
    <lineage>
        <taxon>Bacteria</taxon>
        <taxon>Bacillati</taxon>
        <taxon>Actinomycetota</taxon>
        <taxon>Actinomycetes</taxon>
        <taxon>Micrococcales</taxon>
        <taxon>Bogoriellaceae</taxon>
        <taxon>Georgenia</taxon>
    </lineage>
</organism>
<feature type="domain" description="Malonyl-CoA:ACP transacylase (MAT)" evidence="5">
    <location>
        <begin position="5"/>
        <end position="309"/>
    </location>
</feature>
<comment type="caution">
    <text evidence="6">The sequence shown here is derived from an EMBL/GenBank/DDBJ whole genome shotgun (WGS) entry which is preliminary data.</text>
</comment>
<proteinExistence type="predicted"/>
<dbReference type="PANTHER" id="PTHR42681">
    <property type="entry name" value="MALONYL-COA-ACYL CARRIER PROTEIN TRANSACYLASE, MITOCHONDRIAL"/>
    <property type="match status" value="1"/>
</dbReference>
<dbReference type="InterPro" id="IPR050858">
    <property type="entry name" value="Mal-CoA-ACP_Trans/PKS_FabD"/>
</dbReference>
<dbReference type="EMBL" id="JARACI010001195">
    <property type="protein sequence ID" value="MDD9208139.1"/>
    <property type="molecule type" value="Genomic_DNA"/>
</dbReference>
<accession>A0ABT5U1N4</accession>
<dbReference type="Gene3D" id="3.30.70.250">
    <property type="entry name" value="Malonyl-CoA ACP transacylase, ACP-binding"/>
    <property type="match status" value="1"/>
</dbReference>
<evidence type="ECO:0000313" key="7">
    <source>
        <dbReference type="Proteomes" id="UP001165561"/>
    </source>
</evidence>
<dbReference type="Pfam" id="PF00698">
    <property type="entry name" value="Acyl_transf_1"/>
    <property type="match status" value="1"/>
</dbReference>
<dbReference type="Proteomes" id="UP001165561">
    <property type="component" value="Unassembled WGS sequence"/>
</dbReference>
<dbReference type="SUPFAM" id="SSF55048">
    <property type="entry name" value="Probable ACP-binding domain of malonyl-CoA ACP transacylase"/>
    <property type="match status" value="1"/>
</dbReference>
<dbReference type="InterPro" id="IPR016036">
    <property type="entry name" value="Malonyl_transacylase_ACP-bd"/>
</dbReference>
<evidence type="ECO:0000256" key="2">
    <source>
        <dbReference type="ARBA" id="ARBA00022679"/>
    </source>
</evidence>
<dbReference type="EC" id="2.3.1.39" evidence="1"/>
<evidence type="ECO:0000256" key="3">
    <source>
        <dbReference type="ARBA" id="ARBA00023315"/>
    </source>
</evidence>
<comment type="catalytic activity">
    <reaction evidence="4">
        <text>holo-[ACP] + malonyl-CoA = malonyl-[ACP] + CoA</text>
        <dbReference type="Rhea" id="RHEA:41792"/>
        <dbReference type="Rhea" id="RHEA-COMP:9623"/>
        <dbReference type="Rhea" id="RHEA-COMP:9685"/>
        <dbReference type="ChEBI" id="CHEBI:57287"/>
        <dbReference type="ChEBI" id="CHEBI:57384"/>
        <dbReference type="ChEBI" id="CHEBI:64479"/>
        <dbReference type="ChEBI" id="CHEBI:78449"/>
        <dbReference type="EC" id="2.3.1.39"/>
    </reaction>
</comment>
<dbReference type="Gene3D" id="3.40.366.10">
    <property type="entry name" value="Malonyl-Coenzyme A Acyl Carrier Protein, domain 2"/>
    <property type="match status" value="1"/>
</dbReference>
<gene>
    <name evidence="6" type="ORF">PU560_16945</name>
</gene>
<dbReference type="SMART" id="SM00827">
    <property type="entry name" value="PKS_AT"/>
    <property type="match status" value="1"/>
</dbReference>
<dbReference type="InterPro" id="IPR014043">
    <property type="entry name" value="Acyl_transferase_dom"/>
</dbReference>
<evidence type="ECO:0000313" key="6">
    <source>
        <dbReference type="EMBL" id="MDD9208139.1"/>
    </source>
</evidence>
<dbReference type="SUPFAM" id="SSF52151">
    <property type="entry name" value="FabD/lysophospholipase-like"/>
    <property type="match status" value="1"/>
</dbReference>
<sequence length="310" mass="31496">MLAIVCPGQGAQSPGMLGPWLEQPEMRHTISELSAHAELDLAELGTQADAETIRDTEVAQPLLTAAAILSLQSLLGTGSTAGVVGVAAGHSVGEIGAAVVAGVLDPAQAMVLARERGRAMARAAQTEPTGMSAVVGGRPEEVQAALDAHGLTAANVNGGGQVVAAGSLPALAALAAEPPARARVVPLPVAGAFHTRFMAQAVEHVRDVVAGLTPADPTLPLLSNADGAQVRTGTEAVERLVAQVSQPVRWDLCQEQLAALGVTGMIELCPGGVLTGLARRSLRGVETVAITTPDDLEPARQLLTQHGGTR</sequence>
<keyword evidence="3" id="KW-0012">Acyltransferase</keyword>
<evidence type="ECO:0000259" key="5">
    <source>
        <dbReference type="SMART" id="SM00827"/>
    </source>
</evidence>
<reference evidence="6" key="1">
    <citation type="submission" date="2023-02" db="EMBL/GenBank/DDBJ databases">
        <title>Georgenia sp.10Sc9-8, isolated from a soil sample collected from the Taklamakan desert.</title>
        <authorList>
            <person name="Liu S."/>
        </authorList>
    </citation>
    <scope>NUCLEOTIDE SEQUENCE</scope>
    <source>
        <strain evidence="6">10Sc9-8</strain>
    </source>
</reference>
<keyword evidence="7" id="KW-1185">Reference proteome</keyword>
<keyword evidence="2" id="KW-0808">Transferase</keyword>
<dbReference type="PANTHER" id="PTHR42681:SF1">
    <property type="entry name" value="MALONYL-COA-ACYL CARRIER PROTEIN TRANSACYLASE, MITOCHONDRIAL"/>
    <property type="match status" value="1"/>
</dbReference>